<dbReference type="SMART" id="SM00342">
    <property type="entry name" value="HTH_ARAC"/>
    <property type="match status" value="1"/>
</dbReference>
<evidence type="ECO:0000313" key="5">
    <source>
        <dbReference type="EMBL" id="NYS92853.1"/>
    </source>
</evidence>
<name>A0A853ETZ8_9MICO</name>
<keyword evidence="2" id="KW-0238">DNA-binding</keyword>
<feature type="domain" description="HTH araC/xylS-type" evidence="4">
    <location>
        <begin position="6"/>
        <end position="104"/>
    </location>
</feature>
<dbReference type="Gene3D" id="1.10.10.60">
    <property type="entry name" value="Homeodomain-like"/>
    <property type="match status" value="2"/>
</dbReference>
<reference evidence="5 6" key="1">
    <citation type="submission" date="2020-07" db="EMBL/GenBank/DDBJ databases">
        <title>MOT database genomes.</title>
        <authorList>
            <person name="Joseph S."/>
            <person name="Aduse-Opoku J."/>
            <person name="Hashim A."/>
            <person name="Wade W."/>
            <person name="Curtis M."/>
        </authorList>
    </citation>
    <scope>NUCLEOTIDE SEQUENCE [LARGE SCALE GENOMIC DNA]</scope>
    <source>
        <strain evidence="5 6">DSM 100099</strain>
    </source>
</reference>
<gene>
    <name evidence="5" type="ORF">HZZ10_04830</name>
</gene>
<keyword evidence="1" id="KW-0805">Transcription regulation</keyword>
<keyword evidence="3" id="KW-0804">Transcription</keyword>
<dbReference type="PROSITE" id="PS01124">
    <property type="entry name" value="HTH_ARAC_FAMILY_2"/>
    <property type="match status" value="1"/>
</dbReference>
<evidence type="ECO:0000256" key="2">
    <source>
        <dbReference type="ARBA" id="ARBA00023125"/>
    </source>
</evidence>
<dbReference type="EMBL" id="JACBYE010000007">
    <property type="protein sequence ID" value="NYS92853.1"/>
    <property type="molecule type" value="Genomic_DNA"/>
</dbReference>
<dbReference type="InterPro" id="IPR009057">
    <property type="entry name" value="Homeodomain-like_sf"/>
</dbReference>
<protein>
    <submittedName>
        <fullName evidence="5">Helix-turn-helix transcriptional regulator</fullName>
    </submittedName>
</protein>
<accession>A0A853ETZ8</accession>
<sequence length="250" mass="26736">MYLTIVSAARFLVEHSDEPVTLHDLADHVGYSPFHVARSFERYVGMPPGQFLAAHRFQRAKQMLLAGEDKVIDICNAVGFSSVGTFTTRFVKVVGLSPTDFRRLPHTLADHQPRPVSVRGPQTDGTVITGAVHLSPAARTSVGPSPAVYVGLFRRRAAHGVPVAGTLMGPEGYFILMDVPPGAFWLLVSVLASRADAPGQLVPVTQVVGAASRPVLVPERPVSLVRDVSVDVAPDWFAPVLVALPPLAAV</sequence>
<organism evidence="5 6">
    <name type="scientific">Sanguibacter inulinus</name>
    <dbReference type="NCBI Taxonomy" id="60922"/>
    <lineage>
        <taxon>Bacteria</taxon>
        <taxon>Bacillati</taxon>
        <taxon>Actinomycetota</taxon>
        <taxon>Actinomycetes</taxon>
        <taxon>Micrococcales</taxon>
        <taxon>Sanguibacteraceae</taxon>
        <taxon>Sanguibacter</taxon>
    </lineage>
</organism>
<comment type="caution">
    <text evidence="5">The sequence shown here is derived from an EMBL/GenBank/DDBJ whole genome shotgun (WGS) entry which is preliminary data.</text>
</comment>
<dbReference type="AlphaFoldDB" id="A0A853ETZ8"/>
<evidence type="ECO:0000259" key="4">
    <source>
        <dbReference type="PROSITE" id="PS01124"/>
    </source>
</evidence>
<dbReference type="GO" id="GO:0003700">
    <property type="term" value="F:DNA-binding transcription factor activity"/>
    <property type="evidence" value="ECO:0007669"/>
    <property type="project" value="InterPro"/>
</dbReference>
<evidence type="ECO:0000313" key="6">
    <source>
        <dbReference type="Proteomes" id="UP000561011"/>
    </source>
</evidence>
<dbReference type="Proteomes" id="UP000561011">
    <property type="component" value="Unassembled WGS sequence"/>
</dbReference>
<dbReference type="InterPro" id="IPR050204">
    <property type="entry name" value="AraC_XylS_family_regulators"/>
</dbReference>
<dbReference type="Pfam" id="PF12833">
    <property type="entry name" value="HTH_18"/>
    <property type="match status" value="1"/>
</dbReference>
<proteinExistence type="predicted"/>
<dbReference type="GO" id="GO:0043565">
    <property type="term" value="F:sequence-specific DNA binding"/>
    <property type="evidence" value="ECO:0007669"/>
    <property type="project" value="InterPro"/>
</dbReference>
<evidence type="ECO:0000256" key="3">
    <source>
        <dbReference type="ARBA" id="ARBA00023163"/>
    </source>
</evidence>
<dbReference type="RefSeq" id="WP_179912637.1">
    <property type="nucleotide sequence ID" value="NZ_JACBYE010000007.1"/>
</dbReference>
<evidence type="ECO:0000256" key="1">
    <source>
        <dbReference type="ARBA" id="ARBA00023015"/>
    </source>
</evidence>
<dbReference type="InterPro" id="IPR018060">
    <property type="entry name" value="HTH_AraC"/>
</dbReference>
<dbReference type="SUPFAM" id="SSF46689">
    <property type="entry name" value="Homeodomain-like"/>
    <property type="match status" value="2"/>
</dbReference>
<keyword evidence="6" id="KW-1185">Reference proteome</keyword>
<dbReference type="PANTHER" id="PTHR46796">
    <property type="entry name" value="HTH-TYPE TRANSCRIPTIONAL ACTIVATOR RHAS-RELATED"/>
    <property type="match status" value="1"/>
</dbReference>